<evidence type="ECO:0000313" key="1">
    <source>
        <dbReference type="EMBL" id="ROL55607.1"/>
    </source>
</evidence>
<dbReference type="Proteomes" id="UP000281406">
    <property type="component" value="Unassembled WGS sequence"/>
</dbReference>
<gene>
    <name evidence="1" type="ORF">DPX16_23624</name>
</gene>
<proteinExistence type="predicted"/>
<reference evidence="1 2" key="1">
    <citation type="submission" date="2018-10" db="EMBL/GenBank/DDBJ databases">
        <title>Genome assembly for a Yunnan-Guizhou Plateau 3E fish, Anabarilius grahami (Regan), and its evolutionary and genetic applications.</title>
        <authorList>
            <person name="Jiang W."/>
        </authorList>
    </citation>
    <scope>NUCLEOTIDE SEQUENCE [LARGE SCALE GENOMIC DNA]</scope>
    <source>
        <strain evidence="1">AG-KIZ</strain>
        <tissue evidence="1">Muscle</tissue>
    </source>
</reference>
<name>A0A3N0ZB04_ANAGA</name>
<protein>
    <submittedName>
        <fullName evidence="1">Uncharacterized protein</fullName>
    </submittedName>
</protein>
<dbReference type="EMBL" id="RJVU01000082">
    <property type="protein sequence ID" value="ROL55607.1"/>
    <property type="molecule type" value="Genomic_DNA"/>
</dbReference>
<dbReference type="AlphaFoldDB" id="A0A3N0ZB04"/>
<sequence length="213" mass="24193">MPEADGPGFETDLEQGGSTSERQLIIGQLLHQHHTHRAANVNSANTKLPRCKQHRRNFHLPRVAKASSLATLQEYKLKPFTSTYHLETQQSSVMDILQHEAANNLQWQRKEQQDGNTSGFPTPILSKEELTSTIFSLPHALMGLRQEQLKEITSLQEALTAAGHQEQLDNATKQDLERELFQTKTLIKQLMWNLKRETKAKAICVQPELKSKP</sequence>
<comment type="caution">
    <text evidence="1">The sequence shown here is derived from an EMBL/GenBank/DDBJ whole genome shotgun (WGS) entry which is preliminary data.</text>
</comment>
<keyword evidence="2" id="KW-1185">Reference proteome</keyword>
<accession>A0A3N0ZB04</accession>
<evidence type="ECO:0000313" key="2">
    <source>
        <dbReference type="Proteomes" id="UP000281406"/>
    </source>
</evidence>
<organism evidence="1 2">
    <name type="scientific">Anabarilius grahami</name>
    <name type="common">Kanglang fish</name>
    <name type="synonym">Barilius grahami</name>
    <dbReference type="NCBI Taxonomy" id="495550"/>
    <lineage>
        <taxon>Eukaryota</taxon>
        <taxon>Metazoa</taxon>
        <taxon>Chordata</taxon>
        <taxon>Craniata</taxon>
        <taxon>Vertebrata</taxon>
        <taxon>Euteleostomi</taxon>
        <taxon>Actinopterygii</taxon>
        <taxon>Neopterygii</taxon>
        <taxon>Teleostei</taxon>
        <taxon>Ostariophysi</taxon>
        <taxon>Cypriniformes</taxon>
        <taxon>Xenocyprididae</taxon>
        <taxon>Xenocypridinae</taxon>
        <taxon>Xenocypridinae incertae sedis</taxon>
        <taxon>Anabarilius</taxon>
    </lineage>
</organism>